<dbReference type="AlphaFoldDB" id="A0A9D1EMY1"/>
<gene>
    <name evidence="9" type="ORF">IAD01_03315</name>
</gene>
<keyword evidence="5 8" id="KW-0812">Transmembrane</keyword>
<organism evidence="9 10">
    <name type="scientific">Candidatus Faeciplasma gallinarum</name>
    <dbReference type="NCBI Taxonomy" id="2840799"/>
    <lineage>
        <taxon>Bacteria</taxon>
        <taxon>Bacillati</taxon>
        <taxon>Bacillota</taxon>
        <taxon>Clostridia</taxon>
        <taxon>Eubacteriales</taxon>
        <taxon>Oscillospiraceae</taxon>
        <taxon>Oscillospiraceae incertae sedis</taxon>
        <taxon>Candidatus Faeciplasma</taxon>
    </lineage>
</organism>
<evidence type="ECO:0000256" key="8">
    <source>
        <dbReference type="RuleBase" id="RU363064"/>
    </source>
</evidence>
<evidence type="ECO:0000256" key="5">
    <source>
        <dbReference type="ARBA" id="ARBA00022692"/>
    </source>
</evidence>
<feature type="transmembrane region" description="Helical" evidence="8">
    <location>
        <begin position="151"/>
        <end position="169"/>
    </location>
</feature>
<accession>A0A9D1EMY1</accession>
<feature type="transmembrane region" description="Helical" evidence="8">
    <location>
        <begin position="312"/>
        <end position="334"/>
    </location>
</feature>
<sequence length="497" mass="52128">MQNTKDTNGVLTKRKGIKMLRAISDAVWGMPTVLLIVLAGLYFSLKTGFVQLRAMPEALRFARRELRGGTSAYRAIASSLAATVGTGSITGVATALTLGGAGAVFWLWVSAFFGMAVSYAEGVLSIKYSIPDGKGKKGGIMYALSLGLKKPAAAWIYAALTVAASFGMGSMAQVNSASSALESELSVPTWATAAVIAVFAGACLFSGKDLGAKFCSVFLPLISVGYVAASVWLICSNIDALPSAFEQIFCGAFGIRQFAGGTAGYAVKTALSTGFKRGVFSNEAGLGTTAAIHAESGCKTAREQGLMNMLEVVIDTFVICTLTALGILSSGAAGSGLDGAELVIAAFKTCFYDSSGIVVAVIIASFAAATVIGWSKIGSAAFDYLVSGCRMNAHNANHINAKYGNAEQGNTEHDKSRPKKTLAEHAMCAVYPLMFCTACFLGGVTRLDTAWQLSDIFNGLMVLPCMLALIGLRKEIIFADHVPARRKRPSRSKVYRL</sequence>
<dbReference type="Pfam" id="PF01235">
    <property type="entry name" value="Na_Ala_symp"/>
    <property type="match status" value="1"/>
</dbReference>
<dbReference type="NCBIfam" id="TIGR00835">
    <property type="entry name" value="agcS"/>
    <property type="match status" value="1"/>
</dbReference>
<comment type="similarity">
    <text evidence="2 8">Belongs to the alanine or glycine:cation symporter (AGCS) (TC 2.A.25) family.</text>
</comment>
<keyword evidence="8" id="KW-0769">Symport</keyword>
<proteinExistence type="inferred from homology"/>
<evidence type="ECO:0000256" key="2">
    <source>
        <dbReference type="ARBA" id="ARBA00009261"/>
    </source>
</evidence>
<evidence type="ECO:0000256" key="3">
    <source>
        <dbReference type="ARBA" id="ARBA00022448"/>
    </source>
</evidence>
<dbReference type="EMBL" id="DVIR01000030">
    <property type="protein sequence ID" value="HIS24413.1"/>
    <property type="molecule type" value="Genomic_DNA"/>
</dbReference>
<evidence type="ECO:0000256" key="7">
    <source>
        <dbReference type="ARBA" id="ARBA00023136"/>
    </source>
</evidence>
<comment type="subcellular location">
    <subcellularLocation>
        <location evidence="1 8">Cell membrane</location>
        <topology evidence="1 8">Multi-pass membrane protein</topology>
    </subcellularLocation>
</comment>
<dbReference type="PRINTS" id="PR00175">
    <property type="entry name" value="NAALASMPORT"/>
</dbReference>
<evidence type="ECO:0000256" key="1">
    <source>
        <dbReference type="ARBA" id="ARBA00004651"/>
    </source>
</evidence>
<keyword evidence="4 8" id="KW-1003">Cell membrane</keyword>
<keyword evidence="3 8" id="KW-0813">Transport</keyword>
<reference evidence="9" key="1">
    <citation type="submission" date="2020-10" db="EMBL/GenBank/DDBJ databases">
        <authorList>
            <person name="Gilroy R."/>
        </authorList>
    </citation>
    <scope>NUCLEOTIDE SEQUENCE</scope>
    <source>
        <strain evidence="9">CHK157-1446</strain>
    </source>
</reference>
<reference evidence="9" key="2">
    <citation type="journal article" date="2021" name="PeerJ">
        <title>Extensive microbial diversity within the chicken gut microbiome revealed by metagenomics and culture.</title>
        <authorList>
            <person name="Gilroy R."/>
            <person name="Ravi A."/>
            <person name="Getino M."/>
            <person name="Pursley I."/>
            <person name="Horton D.L."/>
            <person name="Alikhan N.F."/>
            <person name="Baker D."/>
            <person name="Gharbi K."/>
            <person name="Hall N."/>
            <person name="Watson M."/>
            <person name="Adriaenssens E.M."/>
            <person name="Foster-Nyarko E."/>
            <person name="Jarju S."/>
            <person name="Secka A."/>
            <person name="Antonio M."/>
            <person name="Oren A."/>
            <person name="Chaudhuri R.R."/>
            <person name="La Ragione R."/>
            <person name="Hildebrand F."/>
            <person name="Pallen M.J."/>
        </authorList>
    </citation>
    <scope>NUCLEOTIDE SEQUENCE</scope>
    <source>
        <strain evidence="9">CHK157-1446</strain>
    </source>
</reference>
<feature type="transmembrane region" description="Helical" evidence="8">
    <location>
        <begin position="189"/>
        <end position="207"/>
    </location>
</feature>
<evidence type="ECO:0000256" key="4">
    <source>
        <dbReference type="ARBA" id="ARBA00022475"/>
    </source>
</evidence>
<keyword evidence="7 8" id="KW-0472">Membrane</keyword>
<dbReference type="Proteomes" id="UP000823982">
    <property type="component" value="Unassembled WGS sequence"/>
</dbReference>
<dbReference type="PANTHER" id="PTHR30330">
    <property type="entry name" value="AGSS FAMILY TRANSPORTER, SODIUM-ALANINE"/>
    <property type="match status" value="1"/>
</dbReference>
<dbReference type="PANTHER" id="PTHR30330:SF3">
    <property type="entry name" value="TRANSCRIPTIONAL REGULATOR, LRP FAMILY"/>
    <property type="match status" value="1"/>
</dbReference>
<feature type="transmembrane region" description="Helical" evidence="8">
    <location>
        <begin position="72"/>
        <end position="99"/>
    </location>
</feature>
<feature type="transmembrane region" description="Helical" evidence="8">
    <location>
        <begin position="26"/>
        <end position="45"/>
    </location>
</feature>
<keyword evidence="6 8" id="KW-1133">Transmembrane helix</keyword>
<feature type="transmembrane region" description="Helical" evidence="8">
    <location>
        <begin position="214"/>
        <end position="234"/>
    </location>
</feature>
<feature type="transmembrane region" description="Helical" evidence="8">
    <location>
        <begin position="354"/>
        <end position="374"/>
    </location>
</feature>
<evidence type="ECO:0000313" key="9">
    <source>
        <dbReference type="EMBL" id="HIS24413.1"/>
    </source>
</evidence>
<name>A0A9D1EMY1_9FIRM</name>
<dbReference type="GO" id="GO:0005283">
    <property type="term" value="F:amino acid:sodium symporter activity"/>
    <property type="evidence" value="ECO:0007669"/>
    <property type="project" value="InterPro"/>
</dbReference>
<comment type="caution">
    <text evidence="9">The sequence shown here is derived from an EMBL/GenBank/DDBJ whole genome shotgun (WGS) entry which is preliminary data.</text>
</comment>
<dbReference type="InterPro" id="IPR001463">
    <property type="entry name" value="Na/Ala_symport"/>
</dbReference>
<feature type="transmembrane region" description="Helical" evidence="8">
    <location>
        <begin position="425"/>
        <end position="444"/>
    </location>
</feature>
<feature type="transmembrane region" description="Helical" evidence="8">
    <location>
        <begin position="105"/>
        <end position="130"/>
    </location>
</feature>
<evidence type="ECO:0000256" key="6">
    <source>
        <dbReference type="ARBA" id="ARBA00022989"/>
    </source>
</evidence>
<evidence type="ECO:0000313" key="10">
    <source>
        <dbReference type="Proteomes" id="UP000823982"/>
    </source>
</evidence>
<dbReference type="GO" id="GO:0005886">
    <property type="term" value="C:plasma membrane"/>
    <property type="evidence" value="ECO:0007669"/>
    <property type="project" value="UniProtKB-SubCell"/>
</dbReference>
<protein>
    <submittedName>
        <fullName evidence="9">Sodium:alanine symporter family protein</fullName>
    </submittedName>
</protein>
<feature type="transmembrane region" description="Helical" evidence="8">
    <location>
        <begin position="456"/>
        <end position="472"/>
    </location>
</feature>